<accession>A0A4S4LN15</accession>
<proteinExistence type="predicted"/>
<dbReference type="EMBL" id="SGPL01000410">
    <property type="protein sequence ID" value="THH12851.1"/>
    <property type="molecule type" value="Genomic_DNA"/>
</dbReference>
<dbReference type="OrthoDB" id="17687at2759"/>
<evidence type="ECO:0000313" key="1">
    <source>
        <dbReference type="EMBL" id="THH12851.1"/>
    </source>
</evidence>
<name>A0A4S4LN15_9AGAM</name>
<sequence>MATISTQLRNFKELDKDQQTQLFFSIPHDHIKSPGDQGFDEGHESMEINAVLSLGVHGEEDSYAGKLHLFPPYLAFVSLDRKSVRFTIPLC</sequence>
<comment type="caution">
    <text evidence="1">The sequence shown here is derived from an EMBL/GenBank/DDBJ whole genome shotgun (WGS) entry which is preliminary data.</text>
</comment>
<organism evidence="1 2">
    <name type="scientific">Bondarzewia mesenterica</name>
    <dbReference type="NCBI Taxonomy" id="1095465"/>
    <lineage>
        <taxon>Eukaryota</taxon>
        <taxon>Fungi</taxon>
        <taxon>Dikarya</taxon>
        <taxon>Basidiomycota</taxon>
        <taxon>Agaricomycotina</taxon>
        <taxon>Agaricomycetes</taxon>
        <taxon>Russulales</taxon>
        <taxon>Bondarzewiaceae</taxon>
        <taxon>Bondarzewia</taxon>
    </lineage>
</organism>
<protein>
    <submittedName>
        <fullName evidence="1">Uncharacterized protein</fullName>
    </submittedName>
</protein>
<gene>
    <name evidence="1" type="ORF">EW146_g7305</name>
</gene>
<reference evidence="1 2" key="1">
    <citation type="submission" date="2019-02" db="EMBL/GenBank/DDBJ databases">
        <title>Genome sequencing of the rare red list fungi Bondarzewia mesenterica.</title>
        <authorList>
            <person name="Buettner E."/>
            <person name="Kellner H."/>
        </authorList>
    </citation>
    <scope>NUCLEOTIDE SEQUENCE [LARGE SCALE GENOMIC DNA]</scope>
    <source>
        <strain evidence="1 2">DSM 108281</strain>
    </source>
</reference>
<evidence type="ECO:0000313" key="2">
    <source>
        <dbReference type="Proteomes" id="UP000310158"/>
    </source>
</evidence>
<keyword evidence="2" id="KW-1185">Reference proteome</keyword>
<dbReference type="AlphaFoldDB" id="A0A4S4LN15"/>
<dbReference type="Proteomes" id="UP000310158">
    <property type="component" value="Unassembled WGS sequence"/>
</dbReference>
<feature type="non-terminal residue" evidence="1">
    <location>
        <position position="91"/>
    </location>
</feature>